<evidence type="ECO:0000256" key="8">
    <source>
        <dbReference type="ARBA" id="ARBA00023242"/>
    </source>
</evidence>
<evidence type="ECO:0000256" key="2">
    <source>
        <dbReference type="ARBA" id="ARBA00009383"/>
    </source>
</evidence>
<keyword evidence="7 9" id="KW-0804">Transcription</keyword>
<keyword evidence="6 9" id="KW-0010">Activator</keyword>
<reference evidence="13" key="1">
    <citation type="journal article" date="2014" name="Science">
        <title>A promiscuous intermediate underlies the evolution of LEAFY DNA binding specificity.</title>
        <authorList>
            <person name="Sayou C."/>
            <person name="Monniaux M."/>
            <person name="Nanao M.H."/>
            <person name="Moyroud E."/>
            <person name="Brockington S.F."/>
            <person name="Thevenon E."/>
            <person name="Chahtane H."/>
            <person name="Warthmann N."/>
            <person name="Melkonian M."/>
            <person name="Zhang Y."/>
            <person name="Wong G.K."/>
            <person name="Weigel D."/>
            <person name="Parcy F."/>
            <person name="Dumas R."/>
        </authorList>
    </citation>
    <scope>NUCLEOTIDE SEQUENCE</scope>
</reference>
<dbReference type="Gene3D" id="1.10.4180.10">
    <property type="entry name" value="Protein LEAFY"/>
    <property type="match status" value="1"/>
</dbReference>
<evidence type="ECO:0007829" key="14">
    <source>
        <dbReference type="PDB" id="9FWY"/>
    </source>
</evidence>
<keyword evidence="14 15" id="KW-0002">3D-structure</keyword>
<keyword evidence="8 9" id="KW-0539">Nucleus</keyword>
<evidence type="ECO:0000256" key="7">
    <source>
        <dbReference type="ARBA" id="ARBA00023163"/>
    </source>
</evidence>
<dbReference type="InterPro" id="IPR038276">
    <property type="entry name" value="Floricaula/leafy_C_sf"/>
</dbReference>
<keyword evidence="4 9" id="KW-0805">Transcription regulation</keyword>
<keyword evidence="5 9" id="KW-0238">DNA-binding</keyword>
<feature type="domain" description="Floricaula/leafy DNA-binding C-terminal" evidence="12">
    <location>
        <begin position="239"/>
        <end position="401"/>
    </location>
</feature>
<dbReference type="Pfam" id="PF17538">
    <property type="entry name" value="C_LFY_FLO"/>
    <property type="match status" value="1"/>
</dbReference>
<evidence type="ECO:0000256" key="1">
    <source>
        <dbReference type="ARBA" id="ARBA00004123"/>
    </source>
</evidence>
<evidence type="ECO:0000256" key="10">
    <source>
        <dbReference type="SAM" id="MobiDB-lite"/>
    </source>
</evidence>
<evidence type="ECO:0000313" key="13">
    <source>
        <dbReference type="EMBL" id="AHJ90704.1"/>
    </source>
</evidence>
<evidence type="ECO:0007829" key="15">
    <source>
        <dbReference type="PDB" id="9G19"/>
    </source>
</evidence>
<dbReference type="PANTHER" id="PTHR36079:SF1">
    <property type="entry name" value="PROTEIN LEAFY"/>
    <property type="match status" value="1"/>
</dbReference>
<dbReference type="GO" id="GO:0005634">
    <property type="term" value="C:nucleus"/>
    <property type="evidence" value="ECO:0007669"/>
    <property type="project" value="UniProtKB-SubCell"/>
</dbReference>
<comment type="function">
    <text evidence="9">Probable transcription factor.</text>
</comment>
<evidence type="ECO:0000256" key="4">
    <source>
        <dbReference type="ARBA" id="ARBA00023015"/>
    </source>
</evidence>
<dbReference type="GO" id="GO:0003677">
    <property type="term" value="F:DNA binding"/>
    <property type="evidence" value="ECO:0007669"/>
    <property type="project" value="UniProtKB-UniRule"/>
</dbReference>
<comment type="subcellular location">
    <subcellularLocation>
        <location evidence="1 9">Nucleus</location>
    </subcellularLocation>
</comment>
<evidence type="ECO:0000256" key="3">
    <source>
        <dbReference type="ARBA" id="ARBA00022473"/>
    </source>
</evidence>
<name>W8EDT4_9EMBR</name>
<comment type="similarity">
    <text evidence="2 9">Belongs to the FLO/LFY family.</text>
</comment>
<sequence>MGQKDVAVRHRDALMVHKDNSLGPRESRVLDQGFSSMGRREAKTLDELFRDYGVRPSTLETVAQMGFTVGTMINMTDDELDSLIKTMIENYRVDLLVGEKFGIKSAVRAERRLLDEVDRVRIEMKARTESMMELKGQYKVSDCGTGLGGVAMVSGGNGAAPGGLANVCAPSPKLAATKARKKKDIKDELSHPLLSGNVLAAMSPGALPGLLSELSSDSEGKVDLGKRRAKRKRKVKEPGEEGDDRPREHPFVVTEPGELARGKKNGLDYLFNLYEQAGKFLEEVQHIAREKGEKCPTKVTNQVFRHAKVQGAGYINKPKMRQYVHCYALHCLASDKSDELRRCCKERGENVGAWCQACYLPLIKMAKEKSWDIEGLFNSHDKLKIWYVPKKLIQLCHQEKSK</sequence>
<keyword evidence="3" id="KW-0217">Developmental protein</keyword>
<dbReference type="AlphaFoldDB" id="W8EDT4"/>
<dbReference type="EMBL" id="KF269532">
    <property type="protein sequence ID" value="AHJ90704.1"/>
    <property type="molecule type" value="mRNA"/>
</dbReference>
<evidence type="ECO:0000256" key="9">
    <source>
        <dbReference type="RuleBase" id="RU366064"/>
    </source>
</evidence>
<dbReference type="InterPro" id="IPR035079">
    <property type="entry name" value="LFY_SAM"/>
</dbReference>
<organism evidence="13">
    <name type="scientific">Nothoceros aenigmaticus</name>
    <dbReference type="NCBI Taxonomy" id="13813"/>
    <lineage>
        <taxon>Eukaryota</taxon>
        <taxon>Viridiplantae</taxon>
        <taxon>Streptophyta</taxon>
        <taxon>Embryophyta</taxon>
        <taxon>Anthocerotophyta</taxon>
        <taxon>Anthocerotopsida</taxon>
        <taxon>Dendrocerotidae</taxon>
        <taxon>Dendrocerotales</taxon>
        <taxon>Dendrocerotaceae</taxon>
        <taxon>Dendrocerotoideae</taxon>
        <taxon>Nothoceros</taxon>
    </lineage>
</organism>
<feature type="region of interest" description="Disordered" evidence="10">
    <location>
        <begin position="212"/>
        <end position="250"/>
    </location>
</feature>
<dbReference type="GO" id="GO:0006355">
    <property type="term" value="P:regulation of DNA-templated transcription"/>
    <property type="evidence" value="ECO:0007669"/>
    <property type="project" value="UniProtKB-UniRule"/>
</dbReference>
<proteinExistence type="evidence at protein level"/>
<accession>W8EDT4</accession>
<dbReference type="InterPro" id="IPR035209">
    <property type="entry name" value="FLO/LFY_C"/>
</dbReference>
<dbReference type="PDB" id="9FWY">
    <property type="method" value="X-ray"/>
    <property type="resolution" value="2.90 A"/>
    <property type="chains" value="A/B=239-402"/>
</dbReference>
<dbReference type="PDB" id="9G19">
    <property type="method" value="X-ray"/>
    <property type="resolution" value="3.09 A"/>
    <property type="chains" value="A/B=239-402"/>
</dbReference>
<dbReference type="Pfam" id="PF01698">
    <property type="entry name" value="SAM_LFY"/>
    <property type="match status" value="1"/>
</dbReference>
<dbReference type="InterPro" id="IPR002910">
    <property type="entry name" value="FLO_LFY"/>
</dbReference>
<reference evidence="14 15" key="2">
    <citation type="submission" date="2024-07" db="PDB data bank">
        <title>Structure of the Nothoceros aenigmaticus LFY DNA-binding domain bound to DNA.</title>
        <authorList>
            <person name="Verhage L."/>
            <person name="Zubieta C."/>
            <person name="Nanao M.H."/>
            <person name="Dumas R."/>
        </authorList>
    </citation>
    <scope>X-RAY CRYSTALLOGRAPHY (2.90 ANGSTROMS) OF 239-402</scope>
</reference>
<evidence type="ECO:0000256" key="5">
    <source>
        <dbReference type="ARBA" id="ARBA00023125"/>
    </source>
</evidence>
<protein>
    <recommendedName>
        <fullName evidence="9">Floricaula/leafy-like transcription factor</fullName>
    </recommendedName>
</protein>
<feature type="compositionally biased region" description="Basic and acidic residues" evidence="10">
    <location>
        <begin position="236"/>
        <end position="250"/>
    </location>
</feature>
<feature type="domain" description="Floricaula/Leafy protein SAM" evidence="11">
    <location>
        <begin position="41"/>
        <end position="116"/>
    </location>
</feature>
<evidence type="ECO:0000259" key="12">
    <source>
        <dbReference type="Pfam" id="PF17538"/>
    </source>
</evidence>
<evidence type="ECO:0000259" key="11">
    <source>
        <dbReference type="Pfam" id="PF01698"/>
    </source>
</evidence>
<evidence type="ECO:0000256" key="6">
    <source>
        <dbReference type="ARBA" id="ARBA00023159"/>
    </source>
</evidence>
<dbReference type="PANTHER" id="PTHR36079">
    <property type="entry name" value="PROTEIN LEAFY"/>
    <property type="match status" value="1"/>
</dbReference>